<keyword evidence="10" id="KW-0378">Hydrolase</keyword>
<dbReference type="Pfam" id="PF17919">
    <property type="entry name" value="RT_RNaseH_2"/>
    <property type="match status" value="1"/>
</dbReference>
<dbReference type="Gene3D" id="3.10.10.10">
    <property type="entry name" value="HIV Type 1 Reverse Transcriptase, subunit A, domain 1"/>
    <property type="match status" value="1"/>
</dbReference>
<comment type="similarity">
    <text evidence="1">Belongs to the beta type-B retroviral polymerase family. HERV class-II K(HML-2) pol subfamily.</text>
</comment>
<dbReference type="InterPro" id="IPR050951">
    <property type="entry name" value="Retrovirus_Pol_polyprotein"/>
</dbReference>
<dbReference type="InterPro" id="IPR043502">
    <property type="entry name" value="DNA/RNA_pol_sf"/>
</dbReference>
<evidence type="ECO:0000256" key="5">
    <source>
        <dbReference type="ARBA" id="ARBA00022695"/>
    </source>
</evidence>
<dbReference type="PANTHER" id="PTHR37984:SF5">
    <property type="entry name" value="PROTEIN NYNRIN-LIKE"/>
    <property type="match status" value="1"/>
</dbReference>
<evidence type="ECO:0000256" key="3">
    <source>
        <dbReference type="ARBA" id="ARBA00022670"/>
    </source>
</evidence>
<dbReference type="Gene3D" id="2.40.70.10">
    <property type="entry name" value="Acid Proteases"/>
    <property type="match status" value="1"/>
</dbReference>
<keyword evidence="14" id="KW-0695">RNA-directed DNA polymerase</keyword>
<dbReference type="PROSITE" id="PS50994">
    <property type="entry name" value="INTEGRASE"/>
    <property type="match status" value="1"/>
</dbReference>
<keyword evidence="16" id="KW-0238">DNA-binding</keyword>
<evidence type="ECO:0000256" key="13">
    <source>
        <dbReference type="ARBA" id="ARBA00022908"/>
    </source>
</evidence>
<keyword evidence="11" id="KW-0460">Magnesium</keyword>
<keyword evidence="23" id="KW-1185">Reference proteome</keyword>
<dbReference type="InterPro" id="IPR001584">
    <property type="entry name" value="Integrase_cat-core"/>
</dbReference>
<dbReference type="InterPro" id="IPR043128">
    <property type="entry name" value="Rev_trsase/Diguanyl_cyclase"/>
</dbReference>
<dbReference type="InterPro" id="IPR036397">
    <property type="entry name" value="RNaseH_sf"/>
</dbReference>
<reference evidence="22 23" key="1">
    <citation type="submission" date="2023-09" db="EMBL/GenBank/DDBJ databases">
        <authorList>
            <person name="Wang M."/>
        </authorList>
    </citation>
    <scope>NUCLEOTIDE SEQUENCE [LARGE SCALE GENOMIC DNA]</scope>
    <source>
        <strain evidence="22">GT-2023</strain>
        <tissue evidence="22">Liver</tissue>
    </source>
</reference>
<dbReference type="InterPro" id="IPR000477">
    <property type="entry name" value="RT_dom"/>
</dbReference>
<dbReference type="Pfam" id="PF17921">
    <property type="entry name" value="Integrase_H2C2"/>
    <property type="match status" value="1"/>
</dbReference>
<dbReference type="Gene3D" id="3.30.420.10">
    <property type="entry name" value="Ribonuclease H-like superfamily/Ribonuclease H"/>
    <property type="match status" value="1"/>
</dbReference>
<evidence type="ECO:0000256" key="6">
    <source>
        <dbReference type="ARBA" id="ARBA00022722"/>
    </source>
</evidence>
<dbReference type="Pfam" id="PF24626">
    <property type="entry name" value="SH3_Tf2-1"/>
    <property type="match status" value="1"/>
</dbReference>
<dbReference type="InterPro" id="IPR056924">
    <property type="entry name" value="SH3_Tf2-1"/>
</dbReference>
<dbReference type="InterPro" id="IPR041577">
    <property type="entry name" value="RT_RNaseH_2"/>
</dbReference>
<keyword evidence="3" id="KW-0645">Protease</keyword>
<evidence type="ECO:0000259" key="20">
    <source>
        <dbReference type="PROSITE" id="PS50878"/>
    </source>
</evidence>
<name>A0ABR3NIV0_9TELE</name>
<feature type="domain" description="Reverse transcriptase" evidence="20">
    <location>
        <begin position="410"/>
        <end position="589"/>
    </location>
</feature>
<dbReference type="InterPro" id="IPR041588">
    <property type="entry name" value="Integrase_H2C2"/>
</dbReference>
<dbReference type="EC" id="3.1.26.4" evidence="2"/>
<dbReference type="InterPro" id="IPR021109">
    <property type="entry name" value="Peptidase_aspartic_dom_sf"/>
</dbReference>
<keyword evidence="6" id="KW-0540">Nuclease</keyword>
<evidence type="ECO:0000313" key="23">
    <source>
        <dbReference type="Proteomes" id="UP001558613"/>
    </source>
</evidence>
<keyword evidence="15" id="KW-0239">DNA-directed DNA polymerase</keyword>
<dbReference type="InterPro" id="IPR012337">
    <property type="entry name" value="RNaseH-like_sf"/>
</dbReference>
<dbReference type="PROSITE" id="PS50878">
    <property type="entry name" value="RT_POL"/>
    <property type="match status" value="1"/>
</dbReference>
<keyword evidence="4" id="KW-0808">Transferase</keyword>
<dbReference type="Gene3D" id="1.10.340.70">
    <property type="match status" value="1"/>
</dbReference>
<dbReference type="CDD" id="cd01647">
    <property type="entry name" value="RT_LTR"/>
    <property type="match status" value="1"/>
</dbReference>
<evidence type="ECO:0000313" key="22">
    <source>
        <dbReference type="EMBL" id="KAL1276535.1"/>
    </source>
</evidence>
<evidence type="ECO:0000256" key="17">
    <source>
        <dbReference type="ARBA" id="ARBA00023172"/>
    </source>
</evidence>
<keyword evidence="9" id="KW-0255">Endonuclease</keyword>
<keyword evidence="7" id="KW-0479">Metal-binding</keyword>
<evidence type="ECO:0000256" key="2">
    <source>
        <dbReference type="ARBA" id="ARBA00012180"/>
    </source>
</evidence>
<evidence type="ECO:0000256" key="9">
    <source>
        <dbReference type="ARBA" id="ARBA00022759"/>
    </source>
</evidence>
<evidence type="ECO:0000256" key="14">
    <source>
        <dbReference type="ARBA" id="ARBA00022918"/>
    </source>
</evidence>
<keyword evidence="17" id="KW-0233">DNA recombination</keyword>
<dbReference type="PANTHER" id="PTHR37984">
    <property type="entry name" value="PROTEIN CBG26694"/>
    <property type="match status" value="1"/>
</dbReference>
<evidence type="ECO:0000256" key="15">
    <source>
        <dbReference type="ARBA" id="ARBA00022932"/>
    </source>
</evidence>
<evidence type="ECO:0000256" key="7">
    <source>
        <dbReference type="ARBA" id="ARBA00022723"/>
    </source>
</evidence>
<dbReference type="Proteomes" id="UP001558613">
    <property type="component" value="Unassembled WGS sequence"/>
</dbReference>
<dbReference type="SUPFAM" id="SSF50630">
    <property type="entry name" value="Acid proteases"/>
    <property type="match status" value="1"/>
</dbReference>
<evidence type="ECO:0000256" key="8">
    <source>
        <dbReference type="ARBA" id="ARBA00022750"/>
    </source>
</evidence>
<dbReference type="SUPFAM" id="SSF56672">
    <property type="entry name" value="DNA/RNA polymerases"/>
    <property type="match status" value="1"/>
</dbReference>
<protein>
    <recommendedName>
        <fullName evidence="19">Gypsy retrotransposon integrase-like protein 1</fullName>
        <ecNumber evidence="2">3.1.26.4</ecNumber>
    </recommendedName>
</protein>
<sequence>MPPSVQGELARDQFIQALTPVDLRRQTQLAHPQTLQDALELALEREIVCGSSLQDERQRDTVSLRSTAVGEGLSERPAWVSEITELIRAVGLQPDQRPRVRPRESWSAEVSRDRLREDGLLGKGDCGPKESVVVVGRTCVSDFCHVPILVEGVPCLALVDTGSTVTVIRPDVIPADAKLEATTVRLRTVTGELAPMKGKGEVGLTIGGKTLRHPVWVATVQDPCILGLDFLKSAGCQLDLRDGLLRFEGGPDVLMSTENNADLSFTGMLDAAAAPGDSRFEHHILHLEPHLNADTSPPQVDDSPTPLPHTPTDLYPGVATQPYSEPVSSLALREMWLKNREGLDESQQEQFWDLLVEFQHCFAFGEGDVGQTHLAQHEIETGDAMPIRLRPRRLPFARQDAADKALLDMQRAGIIEPSESAWAAPVVMVPKKGGQWRFCVDYRRLNEVTRKDSYPIPRVDESLDLVAGSSWFTSLDLRTGYWQVPLAPDARPKTAFSTGRGLWQFRVLCFGLCNAPATFARLMDRVLSGIPRSECLVYLDDILVHGSSFQSSLEALRRVLDRVSESGLKLHPEKCNFFRREVTFLGHKLGGQGIGTMEEKVQAVSKWPTPTTLQQLKSFLGLASYYRRFVQGFSTLADPLFQLLKKDKSFMWTEECQNSFAALKQALVTAPVLAPPDPTLPFILDTDASGVGMGAVLSQVGTGGERVVAYHSKTFNKSERRYCVTRRELAAVLFAVRHFKYYLCGIPFIVRTDHSALQWLMSFKEPEGQLARWIEELQTYNMRVVHRAGSGHQNADALSRRPCSADGCRYCDKREARDRELENTDVRGTSLGCQQGNTSVCLAVETVSIEDWRRLQEDDADLQPVIQWVQAQQRPPWEEVAIVSLSTKNLWAKFKDLRLQDGVLQREWKDPATGDGRWQVVVPRSLREGVIRSAHGTVGSGHFGVSKTLKRVRQGFYWGLVRRDVEDFCRRCDECTARKGPLGRSLAPLQQFPVGGPMQRVGVDILGPFPRSERGNRFVLTAMDYFTKWPEAYALPDQEAETVVDALVDGMFCRFGVAESIHSDQGRNFESRVFSVMCDKLGIHKTRTTPLHPQSDGLVERFNRTLAEQLAIVTAKHQRDWDMHLPFILMACRSAVQDSTSCTPALLMLGREIRTPGEMAFGRPPDAPVVPQALTGELVWVYSPLRKKGRCPKLDSQWIGPCSVLERIGEVVYRVQLPPRGRKVALHRDRLAPYRGGAAAALAPASSTGIPTPEGEAGLQQNTASPLALPASTTPVLELETLHLHSPVTVTQEGQPRPQRVRRLPGRFRDFVRSLEVKELCEGGAV</sequence>
<organism evidence="22 23">
    <name type="scientific">Cirrhinus molitorella</name>
    <name type="common">mud carp</name>
    <dbReference type="NCBI Taxonomy" id="172907"/>
    <lineage>
        <taxon>Eukaryota</taxon>
        <taxon>Metazoa</taxon>
        <taxon>Chordata</taxon>
        <taxon>Craniata</taxon>
        <taxon>Vertebrata</taxon>
        <taxon>Euteleostomi</taxon>
        <taxon>Actinopterygii</taxon>
        <taxon>Neopterygii</taxon>
        <taxon>Teleostei</taxon>
        <taxon>Ostariophysi</taxon>
        <taxon>Cypriniformes</taxon>
        <taxon>Cyprinidae</taxon>
        <taxon>Labeoninae</taxon>
        <taxon>Labeonini</taxon>
        <taxon>Cirrhinus</taxon>
    </lineage>
</organism>
<dbReference type="Pfam" id="PF00078">
    <property type="entry name" value="RVT_1"/>
    <property type="match status" value="1"/>
</dbReference>
<dbReference type="Pfam" id="PF13650">
    <property type="entry name" value="Asp_protease_2"/>
    <property type="match status" value="1"/>
</dbReference>
<dbReference type="Gene3D" id="3.10.20.370">
    <property type="match status" value="1"/>
</dbReference>
<evidence type="ECO:0000256" key="12">
    <source>
        <dbReference type="ARBA" id="ARBA00022884"/>
    </source>
</evidence>
<keyword evidence="8" id="KW-0064">Aspartyl protease</keyword>
<comment type="caution">
    <text evidence="22">The sequence shown here is derived from an EMBL/GenBank/DDBJ whole genome shotgun (WGS) entry which is preliminary data.</text>
</comment>
<keyword evidence="18" id="KW-0511">Multifunctional enzyme</keyword>
<evidence type="ECO:0000259" key="21">
    <source>
        <dbReference type="PROSITE" id="PS50994"/>
    </source>
</evidence>
<accession>A0ABR3NIV0</accession>
<evidence type="ECO:0000256" key="1">
    <source>
        <dbReference type="ARBA" id="ARBA00010879"/>
    </source>
</evidence>
<dbReference type="InterPro" id="IPR001969">
    <property type="entry name" value="Aspartic_peptidase_AS"/>
</dbReference>
<dbReference type="Pfam" id="PF00665">
    <property type="entry name" value="rve"/>
    <property type="match status" value="1"/>
</dbReference>
<evidence type="ECO:0000256" key="4">
    <source>
        <dbReference type="ARBA" id="ARBA00022679"/>
    </source>
</evidence>
<keyword evidence="5" id="KW-0548">Nucleotidyltransferase</keyword>
<evidence type="ECO:0000256" key="18">
    <source>
        <dbReference type="ARBA" id="ARBA00023268"/>
    </source>
</evidence>
<feature type="domain" description="Integrase catalytic" evidence="21">
    <location>
        <begin position="989"/>
        <end position="1164"/>
    </location>
</feature>
<dbReference type="EMBL" id="JAYMGO010000004">
    <property type="protein sequence ID" value="KAL1276535.1"/>
    <property type="molecule type" value="Genomic_DNA"/>
</dbReference>
<evidence type="ECO:0000256" key="11">
    <source>
        <dbReference type="ARBA" id="ARBA00022842"/>
    </source>
</evidence>
<evidence type="ECO:0000256" key="16">
    <source>
        <dbReference type="ARBA" id="ARBA00023125"/>
    </source>
</evidence>
<dbReference type="PROSITE" id="PS00141">
    <property type="entry name" value="ASP_PROTEASE"/>
    <property type="match status" value="1"/>
</dbReference>
<dbReference type="CDD" id="cd09274">
    <property type="entry name" value="RNase_HI_RT_Ty3"/>
    <property type="match status" value="1"/>
</dbReference>
<proteinExistence type="inferred from homology"/>
<dbReference type="SUPFAM" id="SSF53098">
    <property type="entry name" value="Ribonuclease H-like"/>
    <property type="match status" value="1"/>
</dbReference>
<evidence type="ECO:0000256" key="10">
    <source>
        <dbReference type="ARBA" id="ARBA00022801"/>
    </source>
</evidence>
<dbReference type="Gene3D" id="3.30.70.270">
    <property type="match status" value="2"/>
</dbReference>
<evidence type="ECO:0000256" key="19">
    <source>
        <dbReference type="ARBA" id="ARBA00039658"/>
    </source>
</evidence>
<keyword evidence="12" id="KW-0694">RNA-binding</keyword>
<keyword evidence="13" id="KW-0229">DNA integration</keyword>
<gene>
    <name evidence="22" type="ORF">QQF64_036158</name>
</gene>